<feature type="region of interest" description="Disordered" evidence="1">
    <location>
        <begin position="1"/>
        <end position="216"/>
    </location>
</feature>
<sequence length="216" mass="22044">MLPALAGPMAGVVGVPASQPRPSPPSLLPSGFPLSPPCPVSPSSYAPSSPTRPPSTCSTLFTNPSPSLSGPPLFNSFPPLHHFAPTLPSVPKDSKGSTLSRDTPRSPVVASSEAEPHLVGTGSSGFFLQSLPATPPSSPSTLSICPTYGTRDVTPPPSSSAVVKQDAPSANEKSIGKNVSHNSTSRSEVGFGGAEETSNAFDVLRNYEEDAPKSTG</sequence>
<feature type="compositionally biased region" description="Basic and acidic residues" evidence="1">
    <location>
        <begin position="205"/>
        <end position="216"/>
    </location>
</feature>
<keyword evidence="3" id="KW-1185">Reference proteome</keyword>
<evidence type="ECO:0000256" key="1">
    <source>
        <dbReference type="SAM" id="MobiDB-lite"/>
    </source>
</evidence>
<gene>
    <name evidence="2" type="ORF">Nepgr_002839</name>
</gene>
<feature type="compositionally biased region" description="Polar residues" evidence="1">
    <location>
        <begin position="56"/>
        <end position="68"/>
    </location>
</feature>
<evidence type="ECO:0000313" key="2">
    <source>
        <dbReference type="EMBL" id="GMH01000.1"/>
    </source>
</evidence>
<dbReference type="Proteomes" id="UP001279734">
    <property type="component" value="Unassembled WGS sequence"/>
</dbReference>
<dbReference type="EMBL" id="BSYO01000002">
    <property type="protein sequence ID" value="GMH01000.1"/>
    <property type="molecule type" value="Genomic_DNA"/>
</dbReference>
<name>A0AAD3P8G3_NEPGR</name>
<dbReference type="AlphaFoldDB" id="A0AAD3P8G3"/>
<feature type="compositionally biased region" description="Polar residues" evidence="1">
    <location>
        <begin position="177"/>
        <end position="187"/>
    </location>
</feature>
<reference evidence="2" key="1">
    <citation type="submission" date="2023-05" db="EMBL/GenBank/DDBJ databases">
        <title>Nepenthes gracilis genome sequencing.</title>
        <authorList>
            <person name="Fukushima K."/>
        </authorList>
    </citation>
    <scope>NUCLEOTIDE SEQUENCE</scope>
    <source>
        <strain evidence="2">SING2019-196</strain>
    </source>
</reference>
<evidence type="ECO:0000313" key="3">
    <source>
        <dbReference type="Proteomes" id="UP001279734"/>
    </source>
</evidence>
<organism evidence="2 3">
    <name type="scientific">Nepenthes gracilis</name>
    <name type="common">Slender pitcher plant</name>
    <dbReference type="NCBI Taxonomy" id="150966"/>
    <lineage>
        <taxon>Eukaryota</taxon>
        <taxon>Viridiplantae</taxon>
        <taxon>Streptophyta</taxon>
        <taxon>Embryophyta</taxon>
        <taxon>Tracheophyta</taxon>
        <taxon>Spermatophyta</taxon>
        <taxon>Magnoliopsida</taxon>
        <taxon>eudicotyledons</taxon>
        <taxon>Gunneridae</taxon>
        <taxon>Pentapetalae</taxon>
        <taxon>Caryophyllales</taxon>
        <taxon>Nepenthaceae</taxon>
        <taxon>Nepenthes</taxon>
    </lineage>
</organism>
<comment type="caution">
    <text evidence="2">The sequence shown here is derived from an EMBL/GenBank/DDBJ whole genome shotgun (WGS) entry which is preliminary data.</text>
</comment>
<protein>
    <submittedName>
        <fullName evidence="2">Uncharacterized protein</fullName>
    </submittedName>
</protein>
<proteinExistence type="predicted"/>
<accession>A0AAD3P8G3</accession>